<name>A0ABT6DH17_9BACT</name>
<dbReference type="Pfam" id="PF00989">
    <property type="entry name" value="PAS"/>
    <property type="match status" value="1"/>
</dbReference>
<feature type="coiled-coil region" evidence="4">
    <location>
        <begin position="118"/>
        <end position="155"/>
    </location>
</feature>
<dbReference type="InterPro" id="IPR013767">
    <property type="entry name" value="PAS_fold"/>
</dbReference>
<evidence type="ECO:0000313" key="6">
    <source>
        <dbReference type="EMBL" id="MDG0816157.1"/>
    </source>
</evidence>
<dbReference type="Gene3D" id="1.20.120.160">
    <property type="entry name" value="HPT domain"/>
    <property type="match status" value="1"/>
</dbReference>
<sequence length="653" mass="73747">MKIQYSLFDTLLEPVFVLNAEQKVVYCNEPAAIICGLSIRKITRGMKFLELFELSEPLEGLNQLLHISDPTPYKEVNFKTSQGGEGKVQITLQPIFDSMGDKNWIVFVRDVTLEERLQKKYRAELEQKEDVIKDLEDAKSQLENYSKNLEKMVADRTAEIQRMNQMMTALLDSLHQGFFIFNAEGKVLEVSSKACESTIECRPQGQNIWDVLKLPEKKVEGFQKWMQTMFMEMLPFEDLAPLGPPTYPHSQDRNISLEYFPLRSAPGTGSEGAMEGIVVVASDITSLVEAQKQAERDREYAKLIINLVQNKKEIGRFIRESQALLADLQIGLQSSWEHADSEFLFRQLHTLKGGAALFSIQDMAEHCHSAETMLAEFKEVASAEKFNALKEQSLHIASSFAGFIQKSEEVLGSSAMASERQLEIPVSKFQSALTKIEAKVHNNEVTQILLSEFAMESVGSFFSSYNEVAQRVASSQEKQLNPVEFTNADLKVLPEVYSSLFATFVHSFRNSVDHGIESPFEREEKGKPSAGTIKVHFSLLENNSRLLIRIDDDGQGVNPAKIREKLAKKNIDTSKESDHEVIQHIFDSQFSTRDQVTETSGRGVGMDAIKYAAEELNGRCWVESTYEKGTSLFVEVPYITNFYTEKKKSLKAA</sequence>
<dbReference type="Gene3D" id="3.30.565.10">
    <property type="entry name" value="Histidine kinase-like ATPase, C-terminal domain"/>
    <property type="match status" value="1"/>
</dbReference>
<keyword evidence="6" id="KW-0547">Nucleotide-binding</keyword>
<dbReference type="InterPro" id="IPR036890">
    <property type="entry name" value="HATPase_C_sf"/>
</dbReference>
<dbReference type="EMBL" id="JANRMI010000002">
    <property type="protein sequence ID" value="MDG0816157.1"/>
    <property type="molecule type" value="Genomic_DNA"/>
</dbReference>
<dbReference type="PROSITE" id="PS50894">
    <property type="entry name" value="HPT"/>
    <property type="match status" value="1"/>
</dbReference>
<feature type="domain" description="HPt" evidence="5">
    <location>
        <begin position="306"/>
        <end position="414"/>
    </location>
</feature>
<dbReference type="NCBIfam" id="TIGR00229">
    <property type="entry name" value="sensory_box"/>
    <property type="match status" value="1"/>
</dbReference>
<protein>
    <recommendedName>
        <fullName evidence="2">histidine kinase</fullName>
        <ecNumber evidence="2">2.7.13.3</ecNumber>
    </recommendedName>
</protein>
<dbReference type="SUPFAM" id="SSF55874">
    <property type="entry name" value="ATPase domain of HSP90 chaperone/DNA topoisomerase II/histidine kinase"/>
    <property type="match status" value="1"/>
</dbReference>
<dbReference type="EC" id="2.7.13.3" evidence="2"/>
<evidence type="ECO:0000256" key="3">
    <source>
        <dbReference type="PROSITE-ProRule" id="PRU00110"/>
    </source>
</evidence>
<dbReference type="Pfam" id="PF02518">
    <property type="entry name" value="HATPase_c"/>
    <property type="match status" value="1"/>
</dbReference>
<evidence type="ECO:0000256" key="1">
    <source>
        <dbReference type="ARBA" id="ARBA00000085"/>
    </source>
</evidence>
<comment type="caution">
    <text evidence="6">The sequence shown here is derived from an EMBL/GenBank/DDBJ whole genome shotgun (WGS) entry which is preliminary data.</text>
</comment>
<dbReference type="Pfam" id="PF01627">
    <property type="entry name" value="Hpt"/>
    <property type="match status" value="1"/>
</dbReference>
<dbReference type="InterPro" id="IPR051315">
    <property type="entry name" value="Bact_Chemotaxis_CheA"/>
</dbReference>
<evidence type="ECO:0000313" key="7">
    <source>
        <dbReference type="Proteomes" id="UP001152321"/>
    </source>
</evidence>
<dbReference type="GO" id="GO:0005524">
    <property type="term" value="F:ATP binding"/>
    <property type="evidence" value="ECO:0007669"/>
    <property type="project" value="UniProtKB-KW"/>
</dbReference>
<dbReference type="SMART" id="SM00091">
    <property type="entry name" value="PAS"/>
    <property type="match status" value="2"/>
</dbReference>
<accession>A0ABT6DH17</accession>
<dbReference type="InterPro" id="IPR000014">
    <property type="entry name" value="PAS"/>
</dbReference>
<gene>
    <name evidence="6" type="ORF">NWE73_07265</name>
</gene>
<evidence type="ECO:0000259" key="5">
    <source>
        <dbReference type="PROSITE" id="PS50894"/>
    </source>
</evidence>
<dbReference type="Gene3D" id="3.30.450.20">
    <property type="entry name" value="PAS domain"/>
    <property type="match status" value="2"/>
</dbReference>
<dbReference type="InterPro" id="IPR035965">
    <property type="entry name" value="PAS-like_dom_sf"/>
</dbReference>
<dbReference type="CDD" id="cd00088">
    <property type="entry name" value="HPT"/>
    <property type="match status" value="1"/>
</dbReference>
<proteinExistence type="predicted"/>
<dbReference type="PANTHER" id="PTHR43395">
    <property type="entry name" value="SENSOR HISTIDINE KINASE CHEA"/>
    <property type="match status" value="1"/>
</dbReference>
<dbReference type="PANTHER" id="PTHR43395:SF10">
    <property type="entry name" value="CHEMOTAXIS PROTEIN CHEA"/>
    <property type="match status" value="1"/>
</dbReference>
<dbReference type="CDD" id="cd00130">
    <property type="entry name" value="PAS"/>
    <property type="match status" value="1"/>
</dbReference>
<keyword evidence="3" id="KW-0597">Phosphoprotein</keyword>
<dbReference type="SMART" id="SM00387">
    <property type="entry name" value="HATPase_c"/>
    <property type="match status" value="1"/>
</dbReference>
<comment type="catalytic activity">
    <reaction evidence="1">
        <text>ATP + protein L-histidine = ADP + protein N-phospho-L-histidine.</text>
        <dbReference type="EC" id="2.7.13.3"/>
    </reaction>
</comment>
<dbReference type="PRINTS" id="PR00344">
    <property type="entry name" value="BCTRLSENSOR"/>
</dbReference>
<organism evidence="6 7">
    <name type="scientific">Bdellovibrio svalbardensis</name>
    <dbReference type="NCBI Taxonomy" id="2972972"/>
    <lineage>
        <taxon>Bacteria</taxon>
        <taxon>Pseudomonadati</taxon>
        <taxon>Bdellovibrionota</taxon>
        <taxon>Bdellovibrionia</taxon>
        <taxon>Bdellovibrionales</taxon>
        <taxon>Pseudobdellovibrionaceae</taxon>
        <taxon>Bdellovibrio</taxon>
    </lineage>
</organism>
<keyword evidence="6" id="KW-0067">ATP-binding</keyword>
<dbReference type="RefSeq" id="WP_277577634.1">
    <property type="nucleotide sequence ID" value="NZ_JANRMI010000002.1"/>
</dbReference>
<reference evidence="6" key="1">
    <citation type="submission" date="2022-08" db="EMBL/GenBank/DDBJ databases">
        <title>Novel Bdellovibrio Species Isolated from Svalbard: Designation Bdellovibrio svalbardensis.</title>
        <authorList>
            <person name="Mitchell R.J."/>
            <person name="Choi S.Y."/>
        </authorList>
    </citation>
    <scope>NUCLEOTIDE SEQUENCE</scope>
    <source>
        <strain evidence="6">PAP01</strain>
    </source>
</reference>
<dbReference type="SUPFAM" id="SSF55785">
    <property type="entry name" value="PYP-like sensor domain (PAS domain)"/>
    <property type="match status" value="1"/>
</dbReference>
<feature type="modified residue" description="Phosphohistidine" evidence="3">
    <location>
        <position position="349"/>
    </location>
</feature>
<dbReference type="Proteomes" id="UP001152321">
    <property type="component" value="Unassembled WGS sequence"/>
</dbReference>
<keyword evidence="7" id="KW-1185">Reference proteome</keyword>
<dbReference type="InterPro" id="IPR008207">
    <property type="entry name" value="Sig_transdc_His_kin_Hpt_dom"/>
</dbReference>
<evidence type="ECO:0000256" key="2">
    <source>
        <dbReference type="ARBA" id="ARBA00012438"/>
    </source>
</evidence>
<dbReference type="InterPro" id="IPR036641">
    <property type="entry name" value="HPT_dom_sf"/>
</dbReference>
<dbReference type="InterPro" id="IPR003594">
    <property type="entry name" value="HATPase_dom"/>
</dbReference>
<keyword evidence="4" id="KW-0175">Coiled coil</keyword>
<dbReference type="InterPro" id="IPR004358">
    <property type="entry name" value="Sig_transdc_His_kin-like_C"/>
</dbReference>
<dbReference type="SUPFAM" id="SSF47226">
    <property type="entry name" value="Histidine-containing phosphotransfer domain, HPT domain"/>
    <property type="match status" value="1"/>
</dbReference>
<evidence type="ECO:0000256" key="4">
    <source>
        <dbReference type="SAM" id="Coils"/>
    </source>
</evidence>